<dbReference type="AlphaFoldDB" id="A0A3L7A5J4"/>
<keyword evidence="8" id="KW-1185">Reference proteome</keyword>
<reference evidence="7 8" key="1">
    <citation type="submission" date="2018-10" db="EMBL/GenBank/DDBJ databases">
        <authorList>
            <person name="Li J."/>
        </authorList>
    </citation>
    <scope>NUCLEOTIDE SEQUENCE [LARGE SCALE GENOMIC DNA]</scope>
    <source>
        <strain evidence="7 8">IF 016277</strain>
    </source>
</reference>
<dbReference type="SUPFAM" id="SSF55469">
    <property type="entry name" value="FMN-dependent nitroreductase-like"/>
    <property type="match status" value="1"/>
</dbReference>
<evidence type="ECO:0000256" key="1">
    <source>
        <dbReference type="ARBA" id="ARBA00008366"/>
    </source>
</evidence>
<evidence type="ECO:0000259" key="6">
    <source>
        <dbReference type="Pfam" id="PF00881"/>
    </source>
</evidence>
<evidence type="ECO:0000256" key="5">
    <source>
        <dbReference type="PIRNR" id="PIRNR005426"/>
    </source>
</evidence>
<evidence type="ECO:0000313" key="7">
    <source>
        <dbReference type="EMBL" id="RLP75374.1"/>
    </source>
</evidence>
<keyword evidence="2 5" id="KW-0285">Flavoprotein</keyword>
<evidence type="ECO:0000256" key="2">
    <source>
        <dbReference type="ARBA" id="ARBA00022630"/>
    </source>
</evidence>
<name>A0A3L7A5J4_9MICO</name>
<dbReference type="InterPro" id="IPR000415">
    <property type="entry name" value="Nitroreductase-like"/>
</dbReference>
<protein>
    <submittedName>
        <fullName evidence="7">NADPH-dependent oxidoreductase</fullName>
    </submittedName>
</protein>
<dbReference type="GO" id="GO:0016491">
    <property type="term" value="F:oxidoreductase activity"/>
    <property type="evidence" value="ECO:0007669"/>
    <property type="project" value="UniProtKB-UniRule"/>
</dbReference>
<dbReference type="Pfam" id="PF00881">
    <property type="entry name" value="Nitroreductase"/>
    <property type="match status" value="1"/>
</dbReference>
<dbReference type="EMBL" id="RCUX01000007">
    <property type="protein sequence ID" value="RLP75374.1"/>
    <property type="molecule type" value="Genomic_DNA"/>
</dbReference>
<dbReference type="PIRSF" id="PIRSF005426">
    <property type="entry name" value="Frp"/>
    <property type="match status" value="1"/>
</dbReference>
<gene>
    <name evidence="7" type="ORF">D9V32_10340</name>
</gene>
<sequence length="255" mass="27634">MDAGSGEWNAVLERQFAHRSVRRFLEREVGDPELLTIVAAAQSAATSSNLQSWSVVSVRDRARLTRLAAAARQPFISAAPLLLVWVADYHRAGVVATDQGGDISTVSYLEQTLTGFVDAAIAAQNAVLAAESLGLGTVIIGSIRNDPETVQAELGLPRHTFPVIAVALGYPDPEDTAGIKPRLAPTAVHHAERYRDADTLEEVRRYQEVIADYYRTQGSEYDWPAQVAARVGDIAALSGREGIRGWLTDQGFDSH</sequence>
<dbReference type="Proteomes" id="UP000272503">
    <property type="component" value="Unassembled WGS sequence"/>
</dbReference>
<comment type="caution">
    <text evidence="7">The sequence shown here is derived from an EMBL/GenBank/DDBJ whole genome shotgun (WGS) entry which is preliminary data.</text>
</comment>
<dbReference type="OrthoDB" id="3181400at2"/>
<evidence type="ECO:0000313" key="8">
    <source>
        <dbReference type="Proteomes" id="UP000272503"/>
    </source>
</evidence>
<organism evidence="7 8">
    <name type="scientific">Mycetocola tolaasinivorans</name>
    <dbReference type="NCBI Taxonomy" id="76635"/>
    <lineage>
        <taxon>Bacteria</taxon>
        <taxon>Bacillati</taxon>
        <taxon>Actinomycetota</taxon>
        <taxon>Actinomycetes</taxon>
        <taxon>Micrococcales</taxon>
        <taxon>Microbacteriaceae</taxon>
        <taxon>Mycetocola</taxon>
    </lineage>
</organism>
<evidence type="ECO:0000256" key="3">
    <source>
        <dbReference type="ARBA" id="ARBA00022643"/>
    </source>
</evidence>
<keyword evidence="4 5" id="KW-0560">Oxidoreductase</keyword>
<dbReference type="InterPro" id="IPR016446">
    <property type="entry name" value="Flavin_OxRdtase_Frp"/>
</dbReference>
<keyword evidence="3 5" id="KW-0288">FMN</keyword>
<accession>A0A3L7A5J4</accession>
<dbReference type="PANTHER" id="PTHR43425:SF2">
    <property type="entry name" value="OXYGEN-INSENSITIVE NADPH NITROREDUCTASE"/>
    <property type="match status" value="1"/>
</dbReference>
<dbReference type="InterPro" id="IPR029479">
    <property type="entry name" value="Nitroreductase"/>
</dbReference>
<evidence type="ECO:0000256" key="4">
    <source>
        <dbReference type="ARBA" id="ARBA00023002"/>
    </source>
</evidence>
<dbReference type="PANTHER" id="PTHR43425">
    <property type="entry name" value="OXYGEN-INSENSITIVE NADPH NITROREDUCTASE"/>
    <property type="match status" value="1"/>
</dbReference>
<feature type="domain" description="Nitroreductase" evidence="6">
    <location>
        <begin position="18"/>
        <end position="170"/>
    </location>
</feature>
<dbReference type="Gene3D" id="3.40.109.10">
    <property type="entry name" value="NADH Oxidase"/>
    <property type="match status" value="1"/>
</dbReference>
<keyword evidence="5" id="KW-0521">NADP</keyword>
<comment type="similarity">
    <text evidence="1 5">Belongs to the flavin oxidoreductase frp family.</text>
</comment>
<proteinExistence type="inferred from homology"/>